<evidence type="ECO:0000313" key="1">
    <source>
        <dbReference type="EMBL" id="MDR6783792.1"/>
    </source>
</evidence>
<organism evidence="1 2">
    <name type="scientific">Pedobacter africanus</name>
    <dbReference type="NCBI Taxonomy" id="151894"/>
    <lineage>
        <taxon>Bacteria</taxon>
        <taxon>Pseudomonadati</taxon>
        <taxon>Bacteroidota</taxon>
        <taxon>Sphingobacteriia</taxon>
        <taxon>Sphingobacteriales</taxon>
        <taxon>Sphingobacteriaceae</taxon>
        <taxon>Pedobacter</taxon>
    </lineage>
</organism>
<name>A0ACC6KX12_9SPHI</name>
<dbReference type="Proteomes" id="UP001246858">
    <property type="component" value="Unassembled WGS sequence"/>
</dbReference>
<reference evidence="1" key="1">
    <citation type="submission" date="2023-07" db="EMBL/GenBank/DDBJ databases">
        <title>Sorghum-associated microbial communities from plants grown in Nebraska, USA.</title>
        <authorList>
            <person name="Schachtman D."/>
        </authorList>
    </citation>
    <scope>NUCLEOTIDE SEQUENCE</scope>
    <source>
        <strain evidence="1">2697</strain>
    </source>
</reference>
<keyword evidence="2" id="KW-1185">Reference proteome</keyword>
<comment type="caution">
    <text evidence="1">The sequence shown here is derived from an EMBL/GenBank/DDBJ whole genome shotgun (WGS) entry which is preliminary data.</text>
</comment>
<protein>
    <submittedName>
        <fullName evidence="1">Membrane protein YeiB</fullName>
    </submittedName>
</protein>
<gene>
    <name evidence="1" type="ORF">J2X78_002357</name>
</gene>
<evidence type="ECO:0000313" key="2">
    <source>
        <dbReference type="Proteomes" id="UP001246858"/>
    </source>
</evidence>
<sequence length="353" mass="40419">MKQRIIGFDLARAYAILGMYIVNFNMVFGNHQDQSLLNGFLSLFSGNSSTVFVMLAGMGIALMSNRTSYSPEEKRGLRNTVLKRAGFLFAAGLLLAIWWPADILHFYGGYMLLAACLLFIDKRYYILAALFSVLVFHLLLFFVPYETGWNFETLEYQDFWTFNGFIRSTFYNGWNSIFPWLAYFAIGMYLGRLDWTQRKVQLQMFSLGLCLFLGVNLLQYCVERLTVSQEILFFFSADYLPPFLPFLISTMGSGFMLIAAFMFIGNKVADIPFAKHLAQTGKMTLTHYVSHLTIGLLVFGFISVNGYAGHPAPVKPVFVLLFSVAYFVFSYYFSKIWSRAFKNGPLETVMRWV</sequence>
<proteinExistence type="predicted"/>
<accession>A0ACC6KX12</accession>
<dbReference type="EMBL" id="JAVDTF010000002">
    <property type="protein sequence ID" value="MDR6783792.1"/>
    <property type="molecule type" value="Genomic_DNA"/>
</dbReference>